<protein>
    <recommendedName>
        <fullName evidence="3">Lipoprotein</fullName>
    </recommendedName>
</protein>
<keyword evidence="2" id="KW-1185">Reference proteome</keyword>
<dbReference type="RefSeq" id="WP_095957018.1">
    <property type="nucleotide sequence ID" value="NZ_CP022203.1"/>
</dbReference>
<dbReference type="Proteomes" id="UP000217343">
    <property type="component" value="Chromosome"/>
</dbReference>
<name>A0A250JPP1_9BACT</name>
<evidence type="ECO:0000313" key="2">
    <source>
        <dbReference type="Proteomes" id="UP000217343"/>
    </source>
</evidence>
<proteinExistence type="predicted"/>
<evidence type="ECO:0008006" key="3">
    <source>
        <dbReference type="Google" id="ProtNLM"/>
    </source>
</evidence>
<dbReference type="AlphaFoldDB" id="A0A250JPP1"/>
<sequence>MRVQAVVLAVLLMACGGDDEDFTARFDVCFLPDYQYCDRGLEVTSDGSGVASAMEAPNLPAQTWSVTLTEPELQGLLADVELARTVKWEPSYEDPNRYDNYRFILVLSDADGERRTVLEPVASFWPEHLAPLMTRLRDVYRASLP</sequence>
<accession>A0A250JPP1</accession>
<reference evidence="1 2" key="1">
    <citation type="submission" date="2017-06" db="EMBL/GenBank/DDBJ databases">
        <title>Sequencing and comparative analysis of myxobacterial genomes.</title>
        <authorList>
            <person name="Rupp O."/>
            <person name="Goesmann A."/>
            <person name="Sogaard-Andersen L."/>
        </authorList>
    </citation>
    <scope>NUCLEOTIDE SEQUENCE [LARGE SCALE GENOMIC DNA]</scope>
    <source>
        <strain evidence="1 2">DSM 14697</strain>
    </source>
</reference>
<dbReference type="EMBL" id="CP022203">
    <property type="protein sequence ID" value="ATB45086.1"/>
    <property type="molecule type" value="Genomic_DNA"/>
</dbReference>
<organism evidence="1 2">
    <name type="scientific">Corallococcus macrosporus DSM 14697</name>
    <dbReference type="NCBI Taxonomy" id="1189310"/>
    <lineage>
        <taxon>Bacteria</taxon>
        <taxon>Pseudomonadati</taxon>
        <taxon>Myxococcota</taxon>
        <taxon>Myxococcia</taxon>
        <taxon>Myxococcales</taxon>
        <taxon>Cystobacterineae</taxon>
        <taxon>Myxococcaceae</taxon>
        <taxon>Corallococcus</taxon>
    </lineage>
</organism>
<dbReference type="PROSITE" id="PS51257">
    <property type="entry name" value="PROKAR_LIPOPROTEIN"/>
    <property type="match status" value="1"/>
</dbReference>
<gene>
    <name evidence="1" type="ORF">MYMAC_000670</name>
</gene>
<dbReference type="KEGG" id="mmas:MYMAC_000670"/>
<evidence type="ECO:0000313" key="1">
    <source>
        <dbReference type="EMBL" id="ATB45086.1"/>
    </source>
</evidence>